<proteinExistence type="predicted"/>
<evidence type="ECO:0000313" key="2">
    <source>
        <dbReference type="EMBL" id="GEC14173.1"/>
    </source>
</evidence>
<feature type="compositionally biased region" description="Basic and acidic residues" evidence="1">
    <location>
        <begin position="328"/>
        <end position="337"/>
    </location>
</feature>
<dbReference type="Proteomes" id="UP000318825">
    <property type="component" value="Unassembled WGS sequence"/>
</dbReference>
<organism evidence="2 3">
    <name type="scientific">Nitrobacter winogradskyi</name>
    <name type="common">Nitrobacter agilis</name>
    <dbReference type="NCBI Taxonomy" id="913"/>
    <lineage>
        <taxon>Bacteria</taxon>
        <taxon>Pseudomonadati</taxon>
        <taxon>Pseudomonadota</taxon>
        <taxon>Alphaproteobacteria</taxon>
        <taxon>Hyphomicrobiales</taxon>
        <taxon>Nitrobacteraceae</taxon>
        <taxon>Nitrobacter</taxon>
    </lineage>
</organism>
<reference evidence="2 3" key="1">
    <citation type="submission" date="2019-06" db="EMBL/GenBank/DDBJ databases">
        <title>Whole genome shotgun sequence of Nitrobacter winogradskyi NBRC 14297.</title>
        <authorList>
            <person name="Hosoyama A."/>
            <person name="Uohara A."/>
            <person name="Ohji S."/>
            <person name="Ichikawa N."/>
        </authorList>
    </citation>
    <scope>NUCLEOTIDE SEQUENCE [LARGE SCALE GENOMIC DNA]</scope>
    <source>
        <strain evidence="2 3">NBRC 14297</strain>
    </source>
</reference>
<evidence type="ECO:0000256" key="1">
    <source>
        <dbReference type="SAM" id="MobiDB-lite"/>
    </source>
</evidence>
<evidence type="ECO:0000313" key="3">
    <source>
        <dbReference type="Proteomes" id="UP000318825"/>
    </source>
</evidence>
<feature type="region of interest" description="Disordered" evidence="1">
    <location>
        <begin position="250"/>
        <end position="270"/>
    </location>
</feature>
<sequence length="384" mass="40766">MVIVTATRNDLRDEFAMADEAFALSPISASAAPLGEADFDAIREAFMETSRGRWFLAEYARRNRSADTAMVLDAVARIEQTIETQQQATPADALPKALAAIRKSLIEARTTATAALDKRIMNDALVPIQNGVRIIREISWRWREIGGDSRICDILDSQTDAIEKAHSQLAARDDMAALHSAFSVIETTLDELWDCPASAASPSRSDAAPPETINEIVALPEEAASQAQAVVEAAANESETVAAAAHDAPVDAAGGSMTPNHGEDAHAAEVSEQDMAHDDAVLDMIALEMGAPDLEEPETGLASTSLASIEGSETPDLVPDSEPITDNSSEHPDREPEANSENPAPPSLGASLLASGVVSSPTPRSDPMAPFKRMTQADKIAFFS</sequence>
<dbReference type="AlphaFoldDB" id="A0A4Y3W596"/>
<name>A0A4Y3W596_NITWI</name>
<feature type="region of interest" description="Disordered" evidence="1">
    <location>
        <begin position="310"/>
        <end position="373"/>
    </location>
</feature>
<dbReference type="EMBL" id="BJNF01000002">
    <property type="protein sequence ID" value="GEC14173.1"/>
    <property type="molecule type" value="Genomic_DNA"/>
</dbReference>
<accession>A0A4Y3W596</accession>
<comment type="caution">
    <text evidence="2">The sequence shown here is derived from an EMBL/GenBank/DDBJ whole genome shotgun (WGS) entry which is preliminary data.</text>
</comment>
<gene>
    <name evidence="2" type="ORF">NWI01_00650</name>
</gene>
<feature type="compositionally biased region" description="Basic and acidic residues" evidence="1">
    <location>
        <begin position="261"/>
        <end position="270"/>
    </location>
</feature>
<protein>
    <submittedName>
        <fullName evidence="2">Uncharacterized protein</fullName>
    </submittedName>
</protein>
<dbReference type="OrthoDB" id="7269965at2"/>